<keyword evidence="4 7" id="KW-0560">Oxidoreductase</keyword>
<dbReference type="PROSITE" id="PS00086">
    <property type="entry name" value="CYTOCHROME_P450"/>
    <property type="match status" value="1"/>
</dbReference>
<dbReference type="RefSeq" id="WP_116176317.1">
    <property type="nucleotide sequence ID" value="NZ_CP144375.1"/>
</dbReference>
<dbReference type="OrthoDB" id="502624at2"/>
<dbReference type="Gene3D" id="1.10.630.10">
    <property type="entry name" value="Cytochrome P450"/>
    <property type="match status" value="1"/>
</dbReference>
<dbReference type="GO" id="GO:0016705">
    <property type="term" value="F:oxidoreductase activity, acting on paired donors, with incorporation or reduction of molecular oxygen"/>
    <property type="evidence" value="ECO:0007669"/>
    <property type="project" value="InterPro"/>
</dbReference>
<evidence type="ECO:0000313" key="10">
    <source>
        <dbReference type="Proteomes" id="UP000256269"/>
    </source>
</evidence>
<evidence type="ECO:0000256" key="2">
    <source>
        <dbReference type="ARBA" id="ARBA00022617"/>
    </source>
</evidence>
<comment type="similarity">
    <text evidence="1 7">Belongs to the cytochrome P450 family.</text>
</comment>
<name>A0A3E0HID1_9PSEU</name>
<dbReference type="PANTHER" id="PTHR46696:SF1">
    <property type="entry name" value="CYTOCHROME P450 YJIB-RELATED"/>
    <property type="match status" value="1"/>
</dbReference>
<evidence type="ECO:0000256" key="5">
    <source>
        <dbReference type="ARBA" id="ARBA00023004"/>
    </source>
</evidence>
<keyword evidence="2 7" id="KW-0349">Heme</keyword>
<dbReference type="InterPro" id="IPR017972">
    <property type="entry name" value="Cyt_P450_CS"/>
</dbReference>
<gene>
    <name evidence="9" type="ORF">BCF44_107326</name>
</gene>
<dbReference type="Pfam" id="PF00067">
    <property type="entry name" value="p450"/>
    <property type="match status" value="1"/>
</dbReference>
<dbReference type="EMBL" id="QUNO01000007">
    <property type="protein sequence ID" value="REH46193.1"/>
    <property type="molecule type" value="Genomic_DNA"/>
</dbReference>
<dbReference type="GO" id="GO:0004497">
    <property type="term" value="F:monooxygenase activity"/>
    <property type="evidence" value="ECO:0007669"/>
    <property type="project" value="UniProtKB-KW"/>
</dbReference>
<evidence type="ECO:0000256" key="1">
    <source>
        <dbReference type="ARBA" id="ARBA00010617"/>
    </source>
</evidence>
<dbReference type="AlphaFoldDB" id="A0A3E0HID1"/>
<dbReference type="FunFam" id="1.10.630.10:FF:000018">
    <property type="entry name" value="Cytochrome P450 monooxygenase"/>
    <property type="match status" value="1"/>
</dbReference>
<dbReference type="SUPFAM" id="SSF48264">
    <property type="entry name" value="Cytochrome P450"/>
    <property type="match status" value="1"/>
</dbReference>
<sequence length="409" mass="44705">MTSTHPHPAATAYGRLLDHSNRHNPYPHFAELAKEPVHQLDEHNWLVTRHADITALLRDPRLSAQNPAPTDPDAPLGSDGKPFRGPLLMLDPPHHDTLRQRTMDQFVPRILGMRPRIEAMVADLLDRHVGTGSGEIDVVAALAYPLPVGVICALLGVPPEEEPVFHSFAGRLTRALDPVETLTEQEITQLAVTQRDWRAYLMPMIEQRRAQPGTDLISGLLTKGDPATRMNTVELAVTLGLLLIAGHETTVNLVANGTLALLRNPDVLDRLRADPDLAAAVVEEVLRYDPPVQMNGRHTTADIVVAGQVVPAGDHVQLLLAAGNRDPRRFAHPDRFWPERPGNAHLAFGGGVHYCLGAALARMEGQAALTAIASRLSNPRLVVDPPPYRPNMLLRGPEEVRVGYDAVTT</sequence>
<dbReference type="Proteomes" id="UP000256269">
    <property type="component" value="Unassembled WGS sequence"/>
</dbReference>
<organism evidence="9 10">
    <name type="scientific">Kutzneria buriramensis</name>
    <dbReference type="NCBI Taxonomy" id="1045776"/>
    <lineage>
        <taxon>Bacteria</taxon>
        <taxon>Bacillati</taxon>
        <taxon>Actinomycetota</taxon>
        <taxon>Actinomycetes</taxon>
        <taxon>Pseudonocardiales</taxon>
        <taxon>Pseudonocardiaceae</taxon>
        <taxon>Kutzneria</taxon>
    </lineage>
</organism>
<comment type="caution">
    <text evidence="9">The sequence shown here is derived from an EMBL/GenBank/DDBJ whole genome shotgun (WGS) entry which is preliminary data.</text>
</comment>
<protein>
    <submittedName>
        <fullName evidence="9">Cytochrome P450</fullName>
    </submittedName>
</protein>
<feature type="region of interest" description="Disordered" evidence="8">
    <location>
        <begin position="62"/>
        <end position="82"/>
    </location>
</feature>
<dbReference type="GO" id="GO:0005506">
    <property type="term" value="F:iron ion binding"/>
    <property type="evidence" value="ECO:0007669"/>
    <property type="project" value="InterPro"/>
</dbReference>
<keyword evidence="6 7" id="KW-0503">Monooxygenase</keyword>
<dbReference type="InterPro" id="IPR002397">
    <property type="entry name" value="Cyt_P450_B"/>
</dbReference>
<evidence type="ECO:0000256" key="4">
    <source>
        <dbReference type="ARBA" id="ARBA00023002"/>
    </source>
</evidence>
<keyword evidence="3 7" id="KW-0479">Metal-binding</keyword>
<dbReference type="PRINTS" id="PR00359">
    <property type="entry name" value="BP450"/>
</dbReference>
<evidence type="ECO:0000256" key="8">
    <source>
        <dbReference type="SAM" id="MobiDB-lite"/>
    </source>
</evidence>
<dbReference type="CDD" id="cd20625">
    <property type="entry name" value="CYP164-like"/>
    <property type="match status" value="1"/>
</dbReference>
<accession>A0A3E0HID1</accession>
<reference evidence="9 10" key="1">
    <citation type="submission" date="2018-08" db="EMBL/GenBank/DDBJ databases">
        <title>Genomic Encyclopedia of Archaeal and Bacterial Type Strains, Phase II (KMG-II): from individual species to whole genera.</title>
        <authorList>
            <person name="Goeker M."/>
        </authorList>
    </citation>
    <scope>NUCLEOTIDE SEQUENCE [LARGE SCALE GENOMIC DNA]</scope>
    <source>
        <strain evidence="9 10">DSM 45791</strain>
    </source>
</reference>
<evidence type="ECO:0000256" key="7">
    <source>
        <dbReference type="RuleBase" id="RU000461"/>
    </source>
</evidence>
<dbReference type="InterPro" id="IPR036396">
    <property type="entry name" value="Cyt_P450_sf"/>
</dbReference>
<evidence type="ECO:0000313" key="9">
    <source>
        <dbReference type="EMBL" id="REH46193.1"/>
    </source>
</evidence>
<proteinExistence type="inferred from homology"/>
<dbReference type="PRINTS" id="PR00385">
    <property type="entry name" value="P450"/>
</dbReference>
<keyword evidence="10" id="KW-1185">Reference proteome</keyword>
<evidence type="ECO:0000256" key="6">
    <source>
        <dbReference type="ARBA" id="ARBA00023033"/>
    </source>
</evidence>
<evidence type="ECO:0000256" key="3">
    <source>
        <dbReference type="ARBA" id="ARBA00022723"/>
    </source>
</evidence>
<keyword evidence="5 7" id="KW-0408">Iron</keyword>
<dbReference type="PANTHER" id="PTHR46696">
    <property type="entry name" value="P450, PUTATIVE (EUROFUNG)-RELATED"/>
    <property type="match status" value="1"/>
</dbReference>
<dbReference type="GO" id="GO:0020037">
    <property type="term" value="F:heme binding"/>
    <property type="evidence" value="ECO:0007669"/>
    <property type="project" value="InterPro"/>
</dbReference>
<dbReference type="InterPro" id="IPR001128">
    <property type="entry name" value="Cyt_P450"/>
</dbReference>